<proteinExistence type="predicted"/>
<keyword evidence="3" id="KW-0611">Plant defense</keyword>
<dbReference type="Gene3D" id="3.80.10.10">
    <property type="entry name" value="Ribonuclease Inhibitor"/>
    <property type="match status" value="3"/>
</dbReference>
<dbReference type="STRING" id="63057.A0A2P5ARR4"/>
<dbReference type="InterPro" id="IPR058546">
    <property type="entry name" value="RPS4B/Roq1-like_LRR"/>
</dbReference>
<protein>
    <submittedName>
        <fullName evidence="5">Leucine-rich repeat</fullName>
    </submittedName>
</protein>
<dbReference type="InParanoid" id="A0A2P5ARR4"/>
<dbReference type="GO" id="GO:0006952">
    <property type="term" value="P:defense response"/>
    <property type="evidence" value="ECO:0007669"/>
    <property type="project" value="InterPro"/>
</dbReference>
<evidence type="ECO:0000313" key="6">
    <source>
        <dbReference type="Proteomes" id="UP000237000"/>
    </source>
</evidence>
<keyword evidence="6" id="KW-1185">Reference proteome</keyword>
<organism evidence="5 6">
    <name type="scientific">Trema orientale</name>
    <name type="common">Charcoal tree</name>
    <name type="synonym">Celtis orientalis</name>
    <dbReference type="NCBI Taxonomy" id="63057"/>
    <lineage>
        <taxon>Eukaryota</taxon>
        <taxon>Viridiplantae</taxon>
        <taxon>Streptophyta</taxon>
        <taxon>Embryophyta</taxon>
        <taxon>Tracheophyta</taxon>
        <taxon>Spermatophyta</taxon>
        <taxon>Magnoliopsida</taxon>
        <taxon>eudicotyledons</taxon>
        <taxon>Gunneridae</taxon>
        <taxon>Pentapetalae</taxon>
        <taxon>rosids</taxon>
        <taxon>fabids</taxon>
        <taxon>Rosales</taxon>
        <taxon>Cannabaceae</taxon>
        <taxon>Trema</taxon>
    </lineage>
</organism>
<dbReference type="SUPFAM" id="SSF52058">
    <property type="entry name" value="L domain-like"/>
    <property type="match status" value="2"/>
</dbReference>
<sequence length="398" mass="44955">MDWYNKWPGKLFTENLKRLGNTVGYLTLKILLTITHSDSDSFKSINIPEGVRYLPHSLRYLVWHHYPLKSLPVHFEPNNLVKLNMSSNNLQELWNGVQNLRNLKDVDLSWSMELVKLPGLSQAPKLQNMGLRGCKSLCQLPNISASIEYLDLAESGIEDLPSSFESFENLVSLDLNQYGCLRSLLKLPTDIKSLKLFSCVRLESLPSNIWKLKFLHELNLSHCSRLKILPKISEITSHLQTLCLLGTGIQELPLSIMNLIGLDTANLSLCENLKFAPNYSFTSSSPLELHLEGCSILGCIPSLFLSMNLTSLKLSYCNIPEIPDWLGSLSSLKKLHLRGSKFDRITSSIKQLHNLIYLNISHCKNLRHFPELPSSMAIVEVNDCTSLETVGPYHSIQV</sequence>
<dbReference type="Pfam" id="PF07725">
    <property type="entry name" value="LRR_3"/>
    <property type="match status" value="1"/>
</dbReference>
<dbReference type="OrthoDB" id="1194265at2759"/>
<evidence type="ECO:0000256" key="2">
    <source>
        <dbReference type="ARBA" id="ARBA00022737"/>
    </source>
</evidence>
<dbReference type="PANTHER" id="PTHR11017:SF574">
    <property type="entry name" value="ADP-RIBOSYL CYCLASE_CYCLIC ADP-RIBOSE HYDROLASE"/>
    <property type="match status" value="1"/>
</dbReference>
<keyword evidence="1" id="KW-0433">Leucine-rich repeat</keyword>
<dbReference type="EMBL" id="JXTC01000725">
    <property type="protein sequence ID" value="PON39225.1"/>
    <property type="molecule type" value="Genomic_DNA"/>
</dbReference>
<keyword evidence="2" id="KW-0677">Repeat</keyword>
<evidence type="ECO:0000259" key="4">
    <source>
        <dbReference type="Pfam" id="PF23286"/>
    </source>
</evidence>
<reference evidence="6" key="1">
    <citation type="submission" date="2016-06" db="EMBL/GenBank/DDBJ databases">
        <title>Parallel loss of symbiosis genes in relatives of nitrogen-fixing non-legume Parasponia.</title>
        <authorList>
            <person name="Van Velzen R."/>
            <person name="Holmer R."/>
            <person name="Bu F."/>
            <person name="Rutten L."/>
            <person name="Van Zeijl A."/>
            <person name="Liu W."/>
            <person name="Santuari L."/>
            <person name="Cao Q."/>
            <person name="Sharma T."/>
            <person name="Shen D."/>
            <person name="Roswanjaya Y."/>
            <person name="Wardhani T."/>
            <person name="Kalhor M.S."/>
            <person name="Jansen J."/>
            <person name="Van den Hoogen J."/>
            <person name="Gungor B."/>
            <person name="Hartog M."/>
            <person name="Hontelez J."/>
            <person name="Verver J."/>
            <person name="Yang W.-C."/>
            <person name="Schijlen E."/>
            <person name="Repin R."/>
            <person name="Schilthuizen M."/>
            <person name="Schranz E."/>
            <person name="Heidstra R."/>
            <person name="Miyata K."/>
            <person name="Fedorova E."/>
            <person name="Kohlen W."/>
            <person name="Bisseling T."/>
            <person name="Smit S."/>
            <person name="Geurts R."/>
        </authorList>
    </citation>
    <scope>NUCLEOTIDE SEQUENCE [LARGE SCALE GENOMIC DNA]</scope>
    <source>
        <strain evidence="6">cv. RG33-2</strain>
    </source>
</reference>
<evidence type="ECO:0000256" key="1">
    <source>
        <dbReference type="ARBA" id="ARBA00022614"/>
    </source>
</evidence>
<dbReference type="InterPro" id="IPR044974">
    <property type="entry name" value="Disease_R_plants"/>
</dbReference>
<evidence type="ECO:0000313" key="5">
    <source>
        <dbReference type="EMBL" id="PON39225.1"/>
    </source>
</evidence>
<dbReference type="AlphaFoldDB" id="A0A2P5ARR4"/>
<evidence type="ECO:0000256" key="3">
    <source>
        <dbReference type="ARBA" id="ARBA00022821"/>
    </source>
</evidence>
<feature type="domain" description="Disease resistance protein RPS4B/Roq1-like leucine-rich repeats" evidence="4">
    <location>
        <begin position="215"/>
        <end position="391"/>
    </location>
</feature>
<dbReference type="PANTHER" id="PTHR11017">
    <property type="entry name" value="LEUCINE-RICH REPEAT-CONTAINING PROTEIN"/>
    <property type="match status" value="1"/>
</dbReference>
<dbReference type="Proteomes" id="UP000237000">
    <property type="component" value="Unassembled WGS sequence"/>
</dbReference>
<accession>A0A2P5ARR4</accession>
<comment type="caution">
    <text evidence="5">The sequence shown here is derived from an EMBL/GenBank/DDBJ whole genome shotgun (WGS) entry which is preliminary data.</text>
</comment>
<gene>
    <name evidence="5" type="ORF">TorRG33x02_343180</name>
</gene>
<dbReference type="Pfam" id="PF23286">
    <property type="entry name" value="LRR_13"/>
    <property type="match status" value="1"/>
</dbReference>
<dbReference type="InterPro" id="IPR011713">
    <property type="entry name" value="Leu-rich_rpt_3"/>
</dbReference>
<name>A0A2P5ARR4_TREOI</name>
<dbReference type="InterPro" id="IPR032675">
    <property type="entry name" value="LRR_dom_sf"/>
</dbReference>